<dbReference type="OrthoDB" id="9951319at2"/>
<dbReference type="AlphaFoldDB" id="A0A4Y9SRK9"/>
<name>A0A4Y9SRK9_9BURK</name>
<dbReference type="EMBL" id="SPUM01000126">
    <property type="protein sequence ID" value="TFW29330.1"/>
    <property type="molecule type" value="Genomic_DNA"/>
</dbReference>
<feature type="chain" id="PRO_5021456176" description="Lipoprotein" evidence="1">
    <location>
        <begin position="22"/>
        <end position="121"/>
    </location>
</feature>
<accession>A0A4Y9SRK9</accession>
<keyword evidence="1" id="KW-0732">Signal</keyword>
<evidence type="ECO:0008006" key="4">
    <source>
        <dbReference type="Google" id="ProtNLM"/>
    </source>
</evidence>
<reference evidence="2 3" key="1">
    <citation type="submission" date="2019-03" db="EMBL/GenBank/DDBJ databases">
        <title>Draft genome of Massilia hortus sp. nov., a novel bacterial species of the Oxalobacteraceae family.</title>
        <authorList>
            <person name="Peta V."/>
            <person name="Raths R."/>
            <person name="Bucking H."/>
        </authorList>
    </citation>
    <scope>NUCLEOTIDE SEQUENCE [LARGE SCALE GENOMIC DNA]</scope>
    <source>
        <strain evidence="2 3">ONC3</strain>
    </source>
</reference>
<dbReference type="RefSeq" id="WP_135191258.1">
    <property type="nucleotide sequence ID" value="NZ_SPUM01000126.1"/>
</dbReference>
<protein>
    <recommendedName>
        <fullName evidence="4">Lipoprotein</fullName>
    </recommendedName>
</protein>
<dbReference type="Proteomes" id="UP000297258">
    <property type="component" value="Unassembled WGS sequence"/>
</dbReference>
<evidence type="ECO:0000256" key="1">
    <source>
        <dbReference type="SAM" id="SignalP"/>
    </source>
</evidence>
<keyword evidence="3" id="KW-1185">Reference proteome</keyword>
<sequence length="121" mass="13211">MRIAALVLSSLALLSSLPGCDAGTGYYLSPTEMAEIYGSYRLSNGDVLWITREGGRYWAEMRSTGMFEIIPIGAIVFVAKKRNIRLTFIPFDFTTKVRIEGLDLGPVYGQPGSGIEGELGK</sequence>
<proteinExistence type="predicted"/>
<organism evidence="2 3">
    <name type="scientific">Massilia horti</name>
    <dbReference type="NCBI Taxonomy" id="2562153"/>
    <lineage>
        <taxon>Bacteria</taxon>
        <taxon>Pseudomonadati</taxon>
        <taxon>Pseudomonadota</taxon>
        <taxon>Betaproteobacteria</taxon>
        <taxon>Burkholderiales</taxon>
        <taxon>Oxalobacteraceae</taxon>
        <taxon>Telluria group</taxon>
        <taxon>Massilia</taxon>
    </lineage>
</organism>
<comment type="caution">
    <text evidence="2">The sequence shown here is derived from an EMBL/GenBank/DDBJ whole genome shotgun (WGS) entry which is preliminary data.</text>
</comment>
<gene>
    <name evidence="2" type="ORF">E4O92_19175</name>
</gene>
<evidence type="ECO:0000313" key="2">
    <source>
        <dbReference type="EMBL" id="TFW29330.1"/>
    </source>
</evidence>
<feature type="signal peptide" evidence="1">
    <location>
        <begin position="1"/>
        <end position="21"/>
    </location>
</feature>
<evidence type="ECO:0000313" key="3">
    <source>
        <dbReference type="Proteomes" id="UP000297258"/>
    </source>
</evidence>